<dbReference type="HOGENOM" id="CLU_2996942_0_0_1"/>
<dbReference type="Proteomes" id="UP000001072">
    <property type="component" value="Unassembled WGS sequence"/>
</dbReference>
<dbReference type="InParanoid" id="F4R674"/>
<evidence type="ECO:0000313" key="1">
    <source>
        <dbReference type="EMBL" id="EGG12516.1"/>
    </source>
</evidence>
<accession>F4R674</accession>
<dbReference type="RefSeq" id="XP_007404891.1">
    <property type="nucleotide sequence ID" value="XM_007404829.1"/>
</dbReference>
<reference evidence="2" key="1">
    <citation type="journal article" date="2011" name="Proc. Natl. Acad. Sci. U.S.A.">
        <title>Obligate biotrophy features unraveled by the genomic analysis of rust fungi.</title>
        <authorList>
            <person name="Duplessis S."/>
            <person name="Cuomo C.A."/>
            <person name="Lin Y.-C."/>
            <person name="Aerts A."/>
            <person name="Tisserant E."/>
            <person name="Veneault-Fourrey C."/>
            <person name="Joly D.L."/>
            <person name="Hacquard S."/>
            <person name="Amselem J."/>
            <person name="Cantarel B.L."/>
            <person name="Chiu R."/>
            <person name="Coutinho P.M."/>
            <person name="Feau N."/>
            <person name="Field M."/>
            <person name="Frey P."/>
            <person name="Gelhaye E."/>
            <person name="Goldberg J."/>
            <person name="Grabherr M.G."/>
            <person name="Kodira C.D."/>
            <person name="Kohler A."/>
            <person name="Kuees U."/>
            <person name="Lindquist E.A."/>
            <person name="Lucas S.M."/>
            <person name="Mago R."/>
            <person name="Mauceli E."/>
            <person name="Morin E."/>
            <person name="Murat C."/>
            <person name="Pangilinan J.L."/>
            <person name="Park R."/>
            <person name="Pearson M."/>
            <person name="Quesneville H."/>
            <person name="Rouhier N."/>
            <person name="Sakthikumar S."/>
            <person name="Salamov A.A."/>
            <person name="Schmutz J."/>
            <person name="Selles B."/>
            <person name="Shapiro H."/>
            <person name="Tanguay P."/>
            <person name="Tuskan G.A."/>
            <person name="Henrissat B."/>
            <person name="Van de Peer Y."/>
            <person name="Rouze P."/>
            <person name="Ellis J.G."/>
            <person name="Dodds P.N."/>
            <person name="Schein J.E."/>
            <person name="Zhong S."/>
            <person name="Hamelin R.C."/>
            <person name="Grigoriev I.V."/>
            <person name="Szabo L.J."/>
            <person name="Martin F."/>
        </authorList>
    </citation>
    <scope>NUCLEOTIDE SEQUENCE [LARGE SCALE GENOMIC DNA]</scope>
    <source>
        <strain evidence="2">98AG31 / pathotype 3-4-7</strain>
    </source>
</reference>
<dbReference type="GeneID" id="18935029"/>
<dbReference type="VEuPathDB" id="FungiDB:MELLADRAFT_88900"/>
<dbReference type="EMBL" id="GL883091">
    <property type="protein sequence ID" value="EGG12516.1"/>
    <property type="molecule type" value="Genomic_DNA"/>
</dbReference>
<protein>
    <submittedName>
        <fullName evidence="1">Uncharacterized protein</fullName>
    </submittedName>
</protein>
<sequence>MGHETNHDEQKERERDKLDKLGVVFPQFIVNLSIPFHRQAYHGRHSKENVTSELKSE</sequence>
<dbReference type="AlphaFoldDB" id="F4R674"/>
<proteinExistence type="predicted"/>
<organism evidence="2">
    <name type="scientific">Melampsora larici-populina (strain 98AG31 / pathotype 3-4-7)</name>
    <name type="common">Poplar leaf rust fungus</name>
    <dbReference type="NCBI Taxonomy" id="747676"/>
    <lineage>
        <taxon>Eukaryota</taxon>
        <taxon>Fungi</taxon>
        <taxon>Dikarya</taxon>
        <taxon>Basidiomycota</taxon>
        <taxon>Pucciniomycotina</taxon>
        <taxon>Pucciniomycetes</taxon>
        <taxon>Pucciniales</taxon>
        <taxon>Melampsoraceae</taxon>
        <taxon>Melampsora</taxon>
    </lineage>
</organism>
<gene>
    <name evidence="1" type="ORF">MELLADRAFT_88900</name>
</gene>
<evidence type="ECO:0000313" key="2">
    <source>
        <dbReference type="Proteomes" id="UP000001072"/>
    </source>
</evidence>
<name>F4R674_MELLP</name>
<dbReference type="KEGG" id="mlr:MELLADRAFT_88900"/>
<keyword evidence="2" id="KW-1185">Reference proteome</keyword>